<dbReference type="Pfam" id="PF03416">
    <property type="entry name" value="Peptidase_C54"/>
    <property type="match status" value="1"/>
</dbReference>
<evidence type="ECO:0000256" key="10">
    <source>
        <dbReference type="ARBA" id="ARBA00023006"/>
    </source>
</evidence>
<feature type="compositionally biased region" description="Low complexity" evidence="13">
    <location>
        <begin position="540"/>
        <end position="552"/>
    </location>
</feature>
<dbReference type="InterPro" id="IPR046792">
    <property type="entry name" value="Peptidase_C54_cat"/>
</dbReference>
<feature type="region of interest" description="Disordered" evidence="13">
    <location>
        <begin position="501"/>
        <end position="576"/>
    </location>
</feature>
<feature type="compositionally biased region" description="Polar residues" evidence="13">
    <location>
        <begin position="699"/>
        <end position="715"/>
    </location>
</feature>
<evidence type="ECO:0000256" key="8">
    <source>
        <dbReference type="ARBA" id="ARBA00022807"/>
    </source>
</evidence>
<dbReference type="GO" id="GO:0034727">
    <property type="term" value="P:piecemeal microautophagy of the nucleus"/>
    <property type="evidence" value="ECO:0007669"/>
    <property type="project" value="TreeGrafter"/>
</dbReference>
<feature type="compositionally biased region" description="Acidic residues" evidence="13">
    <location>
        <begin position="769"/>
        <end position="778"/>
    </location>
</feature>
<dbReference type="Proteomes" id="UP000383932">
    <property type="component" value="Unassembled WGS sequence"/>
</dbReference>
<keyword evidence="16" id="KW-1185">Reference proteome</keyword>
<dbReference type="SUPFAM" id="SSF54001">
    <property type="entry name" value="Cysteine proteinases"/>
    <property type="match status" value="1"/>
</dbReference>
<evidence type="ECO:0000256" key="13">
    <source>
        <dbReference type="SAM" id="MobiDB-lite"/>
    </source>
</evidence>
<name>A0A5N5Q9V9_9AGAM</name>
<feature type="compositionally biased region" description="Polar residues" evidence="13">
    <location>
        <begin position="880"/>
        <end position="890"/>
    </location>
</feature>
<evidence type="ECO:0000313" key="16">
    <source>
        <dbReference type="Proteomes" id="UP000383932"/>
    </source>
</evidence>
<feature type="region of interest" description="Disordered" evidence="13">
    <location>
        <begin position="1"/>
        <end position="62"/>
    </location>
</feature>
<dbReference type="GO" id="GO:0000045">
    <property type="term" value="P:autophagosome assembly"/>
    <property type="evidence" value="ECO:0007669"/>
    <property type="project" value="TreeGrafter"/>
</dbReference>
<gene>
    <name evidence="15" type="ORF">CTheo_8114</name>
</gene>
<evidence type="ECO:0000256" key="12">
    <source>
        <dbReference type="ARBA" id="ARBA00030240"/>
    </source>
</evidence>
<dbReference type="EMBL" id="SSOP01000453">
    <property type="protein sequence ID" value="KAB5588444.1"/>
    <property type="molecule type" value="Genomic_DNA"/>
</dbReference>
<dbReference type="GO" id="GO:0035973">
    <property type="term" value="P:aggrephagy"/>
    <property type="evidence" value="ECO:0007669"/>
    <property type="project" value="TreeGrafter"/>
</dbReference>
<feature type="compositionally biased region" description="Polar residues" evidence="13">
    <location>
        <begin position="8"/>
        <end position="18"/>
    </location>
</feature>
<keyword evidence="9" id="KW-0653">Protein transport</keyword>
<evidence type="ECO:0000256" key="1">
    <source>
        <dbReference type="ARBA" id="ARBA00004329"/>
    </source>
</evidence>
<feature type="compositionally biased region" description="Low complexity" evidence="13">
    <location>
        <begin position="1308"/>
        <end position="1319"/>
    </location>
</feature>
<evidence type="ECO:0000256" key="6">
    <source>
        <dbReference type="ARBA" id="ARBA00022670"/>
    </source>
</evidence>
<keyword evidence="5" id="KW-0963">Cytoplasm</keyword>
<evidence type="ECO:0000256" key="5">
    <source>
        <dbReference type="ARBA" id="ARBA00022490"/>
    </source>
</evidence>
<reference evidence="15 16" key="1">
    <citation type="journal article" date="2019" name="Fungal Biol. Biotechnol.">
        <title>Draft genome sequence of fastidious pathogen Ceratobasidium theobromae, which causes vascular-streak dieback in Theobroma cacao.</title>
        <authorList>
            <person name="Ali S.S."/>
            <person name="Asman A."/>
            <person name="Shao J."/>
            <person name="Firmansyah A.P."/>
            <person name="Susilo A.W."/>
            <person name="Rosmana A."/>
            <person name="McMahon P."/>
            <person name="Junaid M."/>
            <person name="Guest D."/>
            <person name="Kheng T.Y."/>
            <person name="Meinhardt L.W."/>
            <person name="Bailey B.A."/>
        </authorList>
    </citation>
    <scope>NUCLEOTIDE SEQUENCE [LARGE SCALE GENOMIC DNA]</scope>
    <source>
        <strain evidence="15 16">CT2</strain>
    </source>
</reference>
<organism evidence="15 16">
    <name type="scientific">Ceratobasidium theobromae</name>
    <dbReference type="NCBI Taxonomy" id="1582974"/>
    <lineage>
        <taxon>Eukaryota</taxon>
        <taxon>Fungi</taxon>
        <taxon>Dikarya</taxon>
        <taxon>Basidiomycota</taxon>
        <taxon>Agaricomycotina</taxon>
        <taxon>Agaricomycetes</taxon>
        <taxon>Cantharellales</taxon>
        <taxon>Ceratobasidiaceae</taxon>
        <taxon>Ceratobasidium</taxon>
    </lineage>
</organism>
<feature type="region of interest" description="Disordered" evidence="13">
    <location>
        <begin position="1260"/>
        <end position="1368"/>
    </location>
</feature>
<evidence type="ECO:0000313" key="15">
    <source>
        <dbReference type="EMBL" id="KAB5588444.1"/>
    </source>
</evidence>
<comment type="similarity">
    <text evidence="3">Belongs to the peptidase C54 family.</text>
</comment>
<dbReference type="GO" id="GO:0016485">
    <property type="term" value="P:protein processing"/>
    <property type="evidence" value="ECO:0007669"/>
    <property type="project" value="TreeGrafter"/>
</dbReference>
<feature type="region of interest" description="Disordered" evidence="13">
    <location>
        <begin position="171"/>
        <end position="217"/>
    </location>
</feature>
<dbReference type="OrthoDB" id="2960936at2759"/>
<evidence type="ECO:0000256" key="2">
    <source>
        <dbReference type="ARBA" id="ARBA00004496"/>
    </source>
</evidence>
<feature type="domain" description="Peptidase C54 catalytic" evidence="14">
    <location>
        <begin position="233"/>
        <end position="641"/>
    </location>
</feature>
<feature type="compositionally biased region" description="Polar residues" evidence="13">
    <location>
        <begin position="206"/>
        <end position="217"/>
    </location>
</feature>
<protein>
    <recommendedName>
        <fullName evidence="12">Autophagy-related protein 4</fullName>
    </recommendedName>
</protein>
<feature type="region of interest" description="Disordered" evidence="13">
    <location>
        <begin position="657"/>
        <end position="909"/>
    </location>
</feature>
<keyword evidence="8" id="KW-0788">Thiol protease</keyword>
<comment type="subcellular location">
    <subcellularLocation>
        <location evidence="2">Cytoplasm</location>
    </subcellularLocation>
    <subcellularLocation>
        <location evidence="1">Preautophagosomal structure</location>
    </subcellularLocation>
</comment>
<dbReference type="InterPro" id="IPR038765">
    <property type="entry name" value="Papain-like_cys_pep_sf"/>
</dbReference>
<evidence type="ECO:0000256" key="3">
    <source>
        <dbReference type="ARBA" id="ARBA00010958"/>
    </source>
</evidence>
<evidence type="ECO:0000259" key="14">
    <source>
        <dbReference type="Pfam" id="PF03416"/>
    </source>
</evidence>
<proteinExistence type="inferred from homology"/>
<dbReference type="InterPro" id="IPR005078">
    <property type="entry name" value="Peptidase_C54"/>
</dbReference>
<dbReference type="GO" id="GO:0019786">
    <property type="term" value="F:protein-phosphatidylethanolamide deconjugating activity"/>
    <property type="evidence" value="ECO:0007669"/>
    <property type="project" value="InterPro"/>
</dbReference>
<evidence type="ECO:0000256" key="11">
    <source>
        <dbReference type="ARBA" id="ARBA00029362"/>
    </source>
</evidence>
<dbReference type="GO" id="GO:0000407">
    <property type="term" value="C:phagophore assembly site"/>
    <property type="evidence" value="ECO:0007669"/>
    <property type="project" value="UniProtKB-SubCell"/>
</dbReference>
<keyword evidence="4" id="KW-0813">Transport</keyword>
<feature type="compositionally biased region" description="Basic and acidic residues" evidence="13">
    <location>
        <begin position="846"/>
        <end position="858"/>
    </location>
</feature>
<feature type="region of interest" description="Disordered" evidence="13">
    <location>
        <begin position="117"/>
        <end position="138"/>
    </location>
</feature>
<comment type="catalytic activity">
    <reaction evidence="11">
        <text>[protein]-C-terminal L-amino acid-glycyl-phosphatidylethanolamide + H2O = [protein]-C-terminal L-amino acid-glycine + a 1,2-diacyl-sn-glycero-3-phosphoethanolamine</text>
        <dbReference type="Rhea" id="RHEA:67548"/>
        <dbReference type="Rhea" id="RHEA-COMP:17323"/>
        <dbReference type="Rhea" id="RHEA-COMP:17324"/>
        <dbReference type="ChEBI" id="CHEBI:15377"/>
        <dbReference type="ChEBI" id="CHEBI:64612"/>
        <dbReference type="ChEBI" id="CHEBI:172940"/>
        <dbReference type="ChEBI" id="CHEBI:172941"/>
    </reaction>
    <physiologicalReaction direction="left-to-right" evidence="11">
        <dbReference type="Rhea" id="RHEA:67549"/>
    </physiologicalReaction>
</comment>
<accession>A0A5N5Q9V9</accession>
<keyword evidence="6" id="KW-0645">Protease</keyword>
<sequence>MCHERALSTMSGPASSPKLSKLLRNDGRRRSRRSSPSVHEVGPSIAVQEEGAGDAELSRSGPSVSQAVAVATRARSEVGVGGGVRLGDLSTRLSGWFSHITGSTTDLAQQLSTAAAMVPSSPRRSRDGPVANAARHGKGQLDKVMRYLTDSDATPDGCTDPIWLLGVRHAGMEPMSPTSPHRRDSTESSLHAQLQRRRSPPGAFTTHPNESVSSFTIESGGPSKYANAWPPVFYDDFTSLIWLTYRSHYSPIRDTSLAALAALGPCDTDMLPRDPASPRRWNWGAEKTWSSDTGWGCMLRTGQSLLANALVHLHLGRNWRRPHAPTFAEEHAVYVKILTWFFDTPSPLAPFGVHRMALAGKALGKDVGTWFGPSTAAGSIKSLAHAFPEAQLSVSLAVDGTVFASDVYAASHMGMVAPSVRSISSRRSASKWGARAVLILVNIRLGLDNVNPIYYEALKSLFRFPQSVGISGGRPSSSYYFVGTQADSLFYLDPHHTRPVIPLRPPPSVAPDSTDDEIDDVPPTPNPNVRTPDIHPTPRPRVSSPVSFSSSTGHRRATSNLSPPPQPYQLPSASPATKLAPLIPGGVDSPDGIHYCCAYSAAELRTFHCDRVRKMPLSALDPSMLLGFLCRDDADWRDFRTRVADMSKSTKTLFSIADEPPSWSDMDSDDMGLESVSEPDMDSVPDPDDVDDFYDTHTGESQSAVGRSDRGSATGSRKDKETSPPGELSTTDESMEVVTPGPRHNARFETMRPGKDKHRPPSAPHLSEDEVDVDDDGWVDPTPPPADVRQIPRVENGAPASISATPSPDLVPSPSVPSVVSEGSSLPESPVGTHVRRKSSRRAKDKNKDKDKDQDSGDKFPFPAGESPDAEEPAAMRPRPSSTRAATQLRNVRARDGGRTKSGGVRGLQRDSYSATDLVRDGNLFNNWAKSVGLDPDIRGDNLPAKLHDLLEDSLIAPRWLTDQAATQFHLHQRLYSTTITALALGSARYFKPSDDDTALSDDVQSALPHIFPIITYNRSLAQRVRHPVEAARRLKIDALVSHAWDFPDDPYVYIHEGTLQLPRASPRVYTVKPDAMVFFPLDTNLQAIIGDSQVIGRACTSIISPDILGHGILHWVIGYKRGGDRLVSTRQVLVGLVSGLYQRRALGFPGHFLFGMVHHSGTLNVIAATWVQQPGEGTVDVDVDQDIQQAENKAQGKVDTHVLVDGEPKIVVYRLGEFKASNSTEMLRLYLLMRRTRKLAEEYRKEIVTLSSSSIQQRPVSDDSFQWPFPAPQGPSSGHRLPVEEGAESEALDESVLSCSSTDWDGESSSGAESGVSAPFSPGKLPSTNLAGRIEQLGPGPGTTVQHFLEKLPGDGFDPIDVEMSHS</sequence>
<dbReference type="GO" id="GO:0015031">
    <property type="term" value="P:protein transport"/>
    <property type="evidence" value="ECO:0007669"/>
    <property type="project" value="UniProtKB-KW"/>
</dbReference>
<evidence type="ECO:0000256" key="4">
    <source>
        <dbReference type="ARBA" id="ARBA00022448"/>
    </source>
</evidence>
<dbReference type="GO" id="GO:0000423">
    <property type="term" value="P:mitophagy"/>
    <property type="evidence" value="ECO:0007669"/>
    <property type="project" value="TreeGrafter"/>
</dbReference>
<dbReference type="PANTHER" id="PTHR22624">
    <property type="entry name" value="CYSTEINE PROTEASE ATG4"/>
    <property type="match status" value="1"/>
</dbReference>
<keyword evidence="10" id="KW-0072">Autophagy</keyword>
<comment type="caution">
    <text evidence="15">The sequence shown here is derived from an EMBL/GenBank/DDBJ whole genome shotgun (WGS) entry which is preliminary data.</text>
</comment>
<feature type="compositionally biased region" description="Low complexity" evidence="13">
    <location>
        <begin position="816"/>
        <end position="832"/>
    </location>
</feature>
<dbReference type="PANTHER" id="PTHR22624:SF49">
    <property type="entry name" value="CYSTEINE PROTEASE"/>
    <property type="match status" value="1"/>
</dbReference>
<feature type="compositionally biased region" description="Acidic residues" evidence="13">
    <location>
        <begin position="666"/>
        <end position="693"/>
    </location>
</feature>
<evidence type="ECO:0000256" key="9">
    <source>
        <dbReference type="ARBA" id="ARBA00022927"/>
    </source>
</evidence>
<feature type="compositionally biased region" description="Basic residues" evidence="13">
    <location>
        <begin position="834"/>
        <end position="845"/>
    </location>
</feature>
<dbReference type="GO" id="GO:0004197">
    <property type="term" value="F:cysteine-type endopeptidase activity"/>
    <property type="evidence" value="ECO:0007669"/>
    <property type="project" value="TreeGrafter"/>
</dbReference>
<evidence type="ECO:0000256" key="7">
    <source>
        <dbReference type="ARBA" id="ARBA00022801"/>
    </source>
</evidence>
<keyword evidence="7" id="KW-0378">Hydrolase</keyword>